<dbReference type="GO" id="GO:0110001">
    <property type="term" value="C:toxin-antitoxin complex"/>
    <property type="evidence" value="ECO:0007669"/>
    <property type="project" value="InterPro"/>
</dbReference>
<evidence type="ECO:0000313" key="5">
    <source>
        <dbReference type="EMBL" id="OGG73300.1"/>
    </source>
</evidence>
<dbReference type="Proteomes" id="UP000178587">
    <property type="component" value="Unassembled WGS sequence"/>
</dbReference>
<evidence type="ECO:0000256" key="1">
    <source>
        <dbReference type="ARBA" id="ARBA00022649"/>
    </source>
</evidence>
<keyword evidence="3" id="KW-0378">Hydrolase</keyword>
<protein>
    <recommendedName>
        <fullName evidence="7">DUF86 domain-containing protein</fullName>
    </recommendedName>
</protein>
<name>A0A1F6EI18_9BACT</name>
<dbReference type="GO" id="GO:0016787">
    <property type="term" value="F:hydrolase activity"/>
    <property type="evidence" value="ECO:0007669"/>
    <property type="project" value="UniProtKB-KW"/>
</dbReference>
<evidence type="ECO:0008006" key="7">
    <source>
        <dbReference type="Google" id="ProtNLM"/>
    </source>
</evidence>
<evidence type="ECO:0000313" key="6">
    <source>
        <dbReference type="Proteomes" id="UP000178587"/>
    </source>
</evidence>
<dbReference type="GO" id="GO:0004540">
    <property type="term" value="F:RNA nuclease activity"/>
    <property type="evidence" value="ECO:0007669"/>
    <property type="project" value="InterPro"/>
</dbReference>
<dbReference type="STRING" id="1798507.A3A34_03400"/>
<dbReference type="PANTHER" id="PTHR33397">
    <property type="entry name" value="UPF0331 PROTEIN YUTE"/>
    <property type="match status" value="1"/>
</dbReference>
<sequence length="143" mass="15967">MTEFSKDLLRQKLVQCAEALSLLTQTREIGTVEYFRKNPDVYHAVCYRFVTGIEALFDIGQIILASRGLHATSERDIGALLAREKVIPDDLASRLTSMYGFRNRLVHAYGTLDDAKVAEFLAKNLDDMATLLSVAKKALADND</sequence>
<dbReference type="InterPro" id="IPR052379">
    <property type="entry name" value="Type_VII_TA_RNase"/>
</dbReference>
<dbReference type="InterPro" id="IPR008201">
    <property type="entry name" value="HepT-like"/>
</dbReference>
<dbReference type="AlphaFoldDB" id="A0A1F6EI18"/>
<keyword evidence="2" id="KW-0540">Nuclease</keyword>
<proteinExistence type="inferred from homology"/>
<evidence type="ECO:0000256" key="3">
    <source>
        <dbReference type="ARBA" id="ARBA00022801"/>
    </source>
</evidence>
<dbReference type="Pfam" id="PF01934">
    <property type="entry name" value="HepT-like"/>
    <property type="match status" value="1"/>
</dbReference>
<dbReference type="NCBIfam" id="NF047751">
    <property type="entry name" value="HepT_toxin"/>
    <property type="match status" value="1"/>
</dbReference>
<gene>
    <name evidence="5" type="ORF">A3A34_03400</name>
</gene>
<organism evidence="5 6">
    <name type="scientific">Candidatus Kaiserbacteria bacterium RIFCSPLOWO2_01_FULL_50_24</name>
    <dbReference type="NCBI Taxonomy" id="1798507"/>
    <lineage>
        <taxon>Bacteria</taxon>
        <taxon>Candidatus Kaiseribacteriota</taxon>
    </lineage>
</organism>
<comment type="similarity">
    <text evidence="4">Belongs to the HepT RNase toxin family.</text>
</comment>
<dbReference type="PANTHER" id="PTHR33397:SF5">
    <property type="entry name" value="RNASE YUTE-RELATED"/>
    <property type="match status" value="1"/>
</dbReference>
<dbReference type="InterPro" id="IPR037038">
    <property type="entry name" value="HepT-like_sf"/>
</dbReference>
<reference evidence="5 6" key="1">
    <citation type="journal article" date="2016" name="Nat. Commun.">
        <title>Thousands of microbial genomes shed light on interconnected biogeochemical processes in an aquifer system.</title>
        <authorList>
            <person name="Anantharaman K."/>
            <person name="Brown C.T."/>
            <person name="Hug L.A."/>
            <person name="Sharon I."/>
            <person name="Castelle C.J."/>
            <person name="Probst A.J."/>
            <person name="Thomas B.C."/>
            <person name="Singh A."/>
            <person name="Wilkins M.J."/>
            <person name="Karaoz U."/>
            <person name="Brodie E.L."/>
            <person name="Williams K.H."/>
            <person name="Hubbard S.S."/>
            <person name="Banfield J.F."/>
        </authorList>
    </citation>
    <scope>NUCLEOTIDE SEQUENCE [LARGE SCALE GENOMIC DNA]</scope>
</reference>
<comment type="caution">
    <text evidence="5">The sequence shown here is derived from an EMBL/GenBank/DDBJ whole genome shotgun (WGS) entry which is preliminary data.</text>
</comment>
<evidence type="ECO:0000256" key="2">
    <source>
        <dbReference type="ARBA" id="ARBA00022722"/>
    </source>
</evidence>
<evidence type="ECO:0000256" key="4">
    <source>
        <dbReference type="ARBA" id="ARBA00024207"/>
    </source>
</evidence>
<accession>A0A1F6EI18</accession>
<dbReference type="EMBL" id="MFLU01000022">
    <property type="protein sequence ID" value="OGG73300.1"/>
    <property type="molecule type" value="Genomic_DNA"/>
</dbReference>
<dbReference type="Gene3D" id="1.20.120.580">
    <property type="entry name" value="bsu32300-like"/>
    <property type="match status" value="1"/>
</dbReference>
<keyword evidence="1" id="KW-1277">Toxin-antitoxin system</keyword>